<dbReference type="Gene3D" id="3.40.1190.10">
    <property type="entry name" value="Mur-like, catalytic domain"/>
    <property type="match status" value="1"/>
</dbReference>
<dbReference type="PANTHER" id="PTHR23135:SF4">
    <property type="entry name" value="UDP-N-ACETYLMURAMOYL-L-ALANYL-D-GLUTAMATE--2,6-DIAMINOPIMELATE LIGASE MURE HOMOLOG, CHLOROPLASTIC"/>
    <property type="match status" value="1"/>
</dbReference>
<proteinExistence type="predicted"/>
<evidence type="ECO:0000259" key="5">
    <source>
        <dbReference type="Pfam" id="PF08245"/>
    </source>
</evidence>
<evidence type="ECO:0000256" key="1">
    <source>
        <dbReference type="ARBA" id="ARBA00022598"/>
    </source>
</evidence>
<dbReference type="EMBL" id="PEZP01000017">
    <property type="protein sequence ID" value="PIT98294.1"/>
    <property type="molecule type" value="Genomic_DNA"/>
</dbReference>
<evidence type="ECO:0000256" key="3">
    <source>
        <dbReference type="ARBA" id="ARBA00022840"/>
    </source>
</evidence>
<name>A0A2M6WZW0_9BACT</name>
<dbReference type="SUPFAM" id="SSF53244">
    <property type="entry name" value="MurD-like peptide ligases, peptide-binding domain"/>
    <property type="match status" value="1"/>
</dbReference>
<reference evidence="7" key="1">
    <citation type="submission" date="2017-09" db="EMBL/GenBank/DDBJ databases">
        <title>Depth-based differentiation of microbial function through sediment-hosted aquifers and enrichment of novel symbionts in the deep terrestrial subsurface.</title>
        <authorList>
            <person name="Probst A.J."/>
            <person name="Ladd B."/>
            <person name="Jarett J.K."/>
            <person name="Geller-Mcgrath D.E."/>
            <person name="Sieber C.M.K."/>
            <person name="Emerson J.B."/>
            <person name="Anantharaman K."/>
            <person name="Thomas B.C."/>
            <person name="Malmstrom R."/>
            <person name="Stieglmeier M."/>
            <person name="Klingl A."/>
            <person name="Woyke T."/>
            <person name="Ryan C.M."/>
            <person name="Banfield J.F."/>
        </authorList>
    </citation>
    <scope>NUCLEOTIDE SEQUENCE [LARGE SCALE GENOMIC DNA]</scope>
</reference>
<evidence type="ECO:0000256" key="2">
    <source>
        <dbReference type="ARBA" id="ARBA00022741"/>
    </source>
</evidence>
<dbReference type="Pfam" id="PF02875">
    <property type="entry name" value="Mur_ligase_C"/>
    <property type="match status" value="1"/>
</dbReference>
<evidence type="ECO:0000313" key="6">
    <source>
        <dbReference type="EMBL" id="PIT98294.1"/>
    </source>
</evidence>
<dbReference type="AlphaFoldDB" id="A0A2M6WZW0"/>
<evidence type="ECO:0000259" key="4">
    <source>
        <dbReference type="Pfam" id="PF02875"/>
    </source>
</evidence>
<keyword evidence="2" id="KW-0547">Nucleotide-binding</keyword>
<keyword evidence="1" id="KW-0436">Ligase</keyword>
<dbReference type="Gene3D" id="3.90.190.20">
    <property type="entry name" value="Mur ligase, C-terminal domain"/>
    <property type="match status" value="1"/>
</dbReference>
<keyword evidence="3" id="KW-0067">ATP-binding</keyword>
<protein>
    <recommendedName>
        <fullName evidence="8">UDP-N-acetylmuramoyl-L-alanyl-D-glutamate--2, 6-diaminopimelate ligase</fullName>
    </recommendedName>
</protein>
<feature type="domain" description="Mur ligase C-terminal" evidence="4">
    <location>
        <begin position="239"/>
        <end position="388"/>
    </location>
</feature>
<dbReference type="GO" id="GO:0005524">
    <property type="term" value="F:ATP binding"/>
    <property type="evidence" value="ECO:0007669"/>
    <property type="project" value="UniProtKB-KW"/>
</dbReference>
<dbReference type="Proteomes" id="UP000230731">
    <property type="component" value="Unassembled WGS sequence"/>
</dbReference>
<evidence type="ECO:0000313" key="7">
    <source>
        <dbReference type="Proteomes" id="UP000230731"/>
    </source>
</evidence>
<accession>A0A2M6WZW0</accession>
<dbReference type="PANTHER" id="PTHR23135">
    <property type="entry name" value="MUR LIGASE FAMILY MEMBER"/>
    <property type="match status" value="1"/>
</dbReference>
<evidence type="ECO:0008006" key="8">
    <source>
        <dbReference type="Google" id="ProtNLM"/>
    </source>
</evidence>
<dbReference type="InterPro" id="IPR036565">
    <property type="entry name" value="Mur-like_cat_sf"/>
</dbReference>
<feature type="domain" description="Mur ligase central" evidence="5">
    <location>
        <begin position="35"/>
        <end position="193"/>
    </location>
</feature>
<dbReference type="PROSITE" id="PS01011">
    <property type="entry name" value="FOLYLPOLYGLU_SYNT_1"/>
    <property type="match status" value="1"/>
</dbReference>
<dbReference type="InterPro" id="IPR036615">
    <property type="entry name" value="Mur_ligase_C_dom_sf"/>
</dbReference>
<dbReference type="Pfam" id="PF08245">
    <property type="entry name" value="Mur_ligase_M"/>
    <property type="match status" value="1"/>
</dbReference>
<dbReference type="SUPFAM" id="SSF53623">
    <property type="entry name" value="MurD-like peptide ligases, catalytic domain"/>
    <property type="match status" value="1"/>
</dbReference>
<dbReference type="InterPro" id="IPR018109">
    <property type="entry name" value="Folylpolyglutamate_synth_CS"/>
</dbReference>
<dbReference type="InterPro" id="IPR013221">
    <property type="entry name" value="Mur_ligase_cen"/>
</dbReference>
<dbReference type="InterPro" id="IPR004101">
    <property type="entry name" value="Mur_ligase_C"/>
</dbReference>
<sequence>MGVFQQLKNVYHFFQAHYWRIFYGRPDAGMSLYAVTGTNGKTTTCWLLASILREHLSAKRVGMLSTVAFWVGEREQVNETKMTSLDSRQVYRLLAAMRRAGVTHAVVEVTSHALDQHRLAGLSFDAGIFLNISREHLDYHGTMERYAAAKARLLATLTPGGVVVGKEDDSAVARILDAARRRGLVVVTFTAAAAMTYTTSLPGKFNQENTAAAWLLAASLGVLPETIERAIARVHQVPGRMEWVDPPGGAPGAAALPRVLIDYAVTPAALARVYQEVRLQLQHSGRSGRLFAVLGAAGRRDRGKRPAMARAAAQYADAVVLTREDPWTEDEEQIFRDLESGLSPETGGIQTDGQRKIHWRRIADRREAIRWCIGVAGPQDAVVVTGKGAETGMAVGKKIIPWSDREVIQTLLAEATQAPRRV</sequence>
<organism evidence="6 7">
    <name type="scientific">Candidatus Andersenbacteria bacterium CG10_big_fil_rev_8_21_14_0_10_54_11</name>
    <dbReference type="NCBI Taxonomy" id="1974485"/>
    <lineage>
        <taxon>Bacteria</taxon>
        <taxon>Candidatus Anderseniibacteriota</taxon>
    </lineage>
</organism>
<dbReference type="GO" id="GO:0004326">
    <property type="term" value="F:tetrahydrofolylpolyglutamate synthase activity"/>
    <property type="evidence" value="ECO:0007669"/>
    <property type="project" value="InterPro"/>
</dbReference>
<comment type="caution">
    <text evidence="6">The sequence shown here is derived from an EMBL/GenBank/DDBJ whole genome shotgun (WGS) entry which is preliminary data.</text>
</comment>
<gene>
    <name evidence="6" type="ORF">COT71_01495</name>
</gene>